<dbReference type="GO" id="GO:0006979">
    <property type="term" value="P:response to oxidative stress"/>
    <property type="evidence" value="ECO:0007669"/>
    <property type="project" value="TreeGrafter"/>
</dbReference>
<gene>
    <name evidence="4" type="primary">porA</name>
    <name evidence="4" type="ORF">RAMLITH_19185</name>
</gene>
<keyword evidence="4" id="KW-0670">Pyruvate</keyword>
<dbReference type="SUPFAM" id="SSF52518">
    <property type="entry name" value="Thiamin diphosphate-binding fold (THDP-binding)"/>
    <property type="match status" value="1"/>
</dbReference>
<evidence type="ECO:0000259" key="3">
    <source>
        <dbReference type="Pfam" id="PF17147"/>
    </source>
</evidence>
<dbReference type="PANTHER" id="PTHR32154">
    <property type="entry name" value="PYRUVATE-FLAVODOXIN OXIDOREDUCTASE-RELATED"/>
    <property type="match status" value="1"/>
</dbReference>
<sequence length="385" mass="41479">MSANQTAMLLTGNHACAWAARLARPHVVPVYPITPQTPILELLTDFHASGDLQAEVLTPESEHSVLSACVPASLAGARVFTATASQGVLLMHEVLHYASGARASIVMANVNRTVASPWAFWPDQTDSLAQRDTGWLQFYVETAQEALDTVLHAFRVAEQVQLPAMVNLDAFYVSHAVEPVQVPAQELVDRYLPPYEPEHRLDTATGSSWGNVVSADMFYRHRQAIDDAMGRAVPLAQEADREWAELTGRSWGVLERYRCDGAKAVIVTLGSMCGTARETVDAMRAAGEAVGLVKLRLFRPFPLQALRVALAGVPDVIVLDRNHSPGMGGILHQELKAALYGMDAAPRLHGLLAGVGGVNVSPEAMAGMVRGALAAAPRVESTWAR</sequence>
<accession>A0A7X6DIT9</accession>
<dbReference type="PANTHER" id="PTHR32154:SF0">
    <property type="entry name" value="PYRUVATE-FLAVODOXIN OXIDOREDUCTASE-RELATED"/>
    <property type="match status" value="1"/>
</dbReference>
<dbReference type="FunFam" id="3.40.50.970:FF:000012">
    <property type="entry name" value="Pyruvate:ferredoxin (Flavodoxin) oxidoreductase"/>
    <property type="match status" value="1"/>
</dbReference>
<dbReference type="Gene3D" id="3.40.50.920">
    <property type="match status" value="1"/>
</dbReference>
<dbReference type="SUPFAM" id="SSF52922">
    <property type="entry name" value="TK C-terminal domain-like"/>
    <property type="match status" value="1"/>
</dbReference>
<feature type="domain" description="Pyruvate flavodoxin/ferredoxin oxidoreductase pyrimidine binding" evidence="2">
    <location>
        <begin position="19"/>
        <end position="233"/>
    </location>
</feature>
<feature type="domain" description="Pyruvate:ferredoxin oxidoreductase core" evidence="3">
    <location>
        <begin position="262"/>
        <end position="364"/>
    </location>
</feature>
<evidence type="ECO:0000313" key="4">
    <source>
        <dbReference type="EMBL" id="NKE67951.1"/>
    </source>
</evidence>
<keyword evidence="5" id="KW-1185">Reference proteome</keyword>
<proteinExistence type="predicted"/>
<dbReference type="RefSeq" id="WP_168109083.1">
    <property type="nucleotide sequence ID" value="NZ_VTOX01000008.1"/>
</dbReference>
<dbReference type="InterPro" id="IPR033412">
    <property type="entry name" value="PFOR_II"/>
</dbReference>
<dbReference type="InterPro" id="IPR002880">
    <property type="entry name" value="Pyrv_Fd/Flavodoxin_OxRdtase_N"/>
</dbReference>
<dbReference type="Gene3D" id="3.40.50.970">
    <property type="match status" value="1"/>
</dbReference>
<organism evidence="4 5">
    <name type="scientific">Ramlibacter lithotrophicus</name>
    <dbReference type="NCBI Taxonomy" id="2606681"/>
    <lineage>
        <taxon>Bacteria</taxon>
        <taxon>Pseudomonadati</taxon>
        <taxon>Pseudomonadota</taxon>
        <taxon>Betaproteobacteria</taxon>
        <taxon>Burkholderiales</taxon>
        <taxon>Comamonadaceae</taxon>
        <taxon>Ramlibacter</taxon>
    </lineage>
</organism>
<reference evidence="4 5" key="1">
    <citation type="journal article" date="2020" name="Nature">
        <title>Bacterial chemolithoautotrophy via manganese oxidation.</title>
        <authorList>
            <person name="Yu H."/>
            <person name="Leadbetter J.R."/>
        </authorList>
    </citation>
    <scope>NUCLEOTIDE SEQUENCE [LARGE SCALE GENOMIC DNA]</scope>
    <source>
        <strain evidence="4 5">RBP-1</strain>
    </source>
</reference>
<evidence type="ECO:0000256" key="1">
    <source>
        <dbReference type="ARBA" id="ARBA00023002"/>
    </source>
</evidence>
<dbReference type="InterPro" id="IPR009014">
    <property type="entry name" value="Transketo_C/PFOR_II"/>
</dbReference>
<dbReference type="GO" id="GO:0016491">
    <property type="term" value="F:oxidoreductase activity"/>
    <property type="evidence" value="ECO:0007669"/>
    <property type="project" value="UniProtKB-KW"/>
</dbReference>
<dbReference type="InterPro" id="IPR050722">
    <property type="entry name" value="Pyruvate:ferred/Flavod_OxRd"/>
</dbReference>
<dbReference type="Pfam" id="PF01855">
    <property type="entry name" value="POR_N"/>
    <property type="match status" value="1"/>
</dbReference>
<dbReference type="CDD" id="cd07034">
    <property type="entry name" value="TPP_PYR_PFOR_IOR-alpha_like"/>
    <property type="match status" value="1"/>
</dbReference>
<dbReference type="EMBL" id="VTOX01000008">
    <property type="protein sequence ID" value="NKE67951.1"/>
    <property type="molecule type" value="Genomic_DNA"/>
</dbReference>
<dbReference type="InterPro" id="IPR029061">
    <property type="entry name" value="THDP-binding"/>
</dbReference>
<protein>
    <submittedName>
        <fullName evidence="4">Pyruvate ferredoxin oxidoreductase</fullName>
    </submittedName>
</protein>
<dbReference type="Pfam" id="PF17147">
    <property type="entry name" value="PFOR_II"/>
    <property type="match status" value="1"/>
</dbReference>
<keyword evidence="1" id="KW-0560">Oxidoreductase</keyword>
<name>A0A7X6DIT9_9BURK</name>
<evidence type="ECO:0000259" key="2">
    <source>
        <dbReference type="Pfam" id="PF01855"/>
    </source>
</evidence>
<evidence type="ECO:0000313" key="5">
    <source>
        <dbReference type="Proteomes" id="UP000521868"/>
    </source>
</evidence>
<comment type="caution">
    <text evidence="4">The sequence shown here is derived from an EMBL/GenBank/DDBJ whole genome shotgun (WGS) entry which is preliminary data.</text>
</comment>
<dbReference type="AlphaFoldDB" id="A0A7X6DIT9"/>
<dbReference type="Proteomes" id="UP000521868">
    <property type="component" value="Unassembled WGS sequence"/>
</dbReference>